<feature type="transmembrane region" description="Helical" evidence="6">
    <location>
        <begin position="39"/>
        <end position="66"/>
    </location>
</feature>
<dbReference type="GO" id="GO:0015297">
    <property type="term" value="F:antiporter activity"/>
    <property type="evidence" value="ECO:0007669"/>
    <property type="project" value="InterPro"/>
</dbReference>
<dbReference type="InterPro" id="IPR002528">
    <property type="entry name" value="MATE_fam"/>
</dbReference>
<evidence type="ECO:0000256" key="5">
    <source>
        <dbReference type="ARBA" id="ARBA00031636"/>
    </source>
</evidence>
<feature type="transmembrane region" description="Helical" evidence="6">
    <location>
        <begin position="233"/>
        <end position="256"/>
    </location>
</feature>
<keyword evidence="8" id="KW-1185">Reference proteome</keyword>
<name>A0A239CT25_9ACTN</name>
<accession>A0A239CT25</accession>
<feature type="transmembrane region" description="Helical" evidence="6">
    <location>
        <begin position="78"/>
        <end position="103"/>
    </location>
</feature>
<organism evidence="7 8">
    <name type="scientific">Streptosporangium subroseum</name>
    <dbReference type="NCBI Taxonomy" id="106412"/>
    <lineage>
        <taxon>Bacteria</taxon>
        <taxon>Bacillati</taxon>
        <taxon>Actinomycetota</taxon>
        <taxon>Actinomycetes</taxon>
        <taxon>Streptosporangiales</taxon>
        <taxon>Streptosporangiaceae</taxon>
        <taxon>Streptosporangium</taxon>
    </lineage>
</organism>
<keyword evidence="6" id="KW-1133">Transmembrane helix</keyword>
<feature type="transmembrane region" description="Helical" evidence="6">
    <location>
        <begin position="380"/>
        <end position="399"/>
    </location>
</feature>
<feature type="transmembrane region" description="Helical" evidence="6">
    <location>
        <begin position="123"/>
        <end position="146"/>
    </location>
</feature>
<evidence type="ECO:0000256" key="2">
    <source>
        <dbReference type="ARBA" id="ARBA00010199"/>
    </source>
</evidence>
<comment type="function">
    <text evidence="1">Multidrug efflux pump.</text>
</comment>
<protein>
    <recommendedName>
        <fullName evidence="3">Probable multidrug resistance protein NorM</fullName>
    </recommendedName>
    <alternativeName>
        <fullName evidence="5">Multidrug-efflux transporter</fullName>
    </alternativeName>
</protein>
<feature type="transmembrane region" description="Helical" evidence="6">
    <location>
        <begin position="158"/>
        <end position="176"/>
    </location>
</feature>
<evidence type="ECO:0000256" key="4">
    <source>
        <dbReference type="ARBA" id="ARBA00022448"/>
    </source>
</evidence>
<feature type="transmembrane region" description="Helical" evidence="6">
    <location>
        <begin position="268"/>
        <end position="291"/>
    </location>
</feature>
<dbReference type="GO" id="GO:0005886">
    <property type="term" value="C:plasma membrane"/>
    <property type="evidence" value="ECO:0007669"/>
    <property type="project" value="TreeGrafter"/>
</dbReference>
<dbReference type="PANTHER" id="PTHR43298">
    <property type="entry name" value="MULTIDRUG RESISTANCE PROTEIN NORM-RELATED"/>
    <property type="match status" value="1"/>
</dbReference>
<dbReference type="AlphaFoldDB" id="A0A239CT25"/>
<comment type="similarity">
    <text evidence="2">Belongs to the multi antimicrobial extrusion (MATE) (TC 2.A.66.1) family.</text>
</comment>
<keyword evidence="6" id="KW-0812">Transmembrane</keyword>
<feature type="transmembrane region" description="Helical" evidence="6">
    <location>
        <begin position="12"/>
        <end position="33"/>
    </location>
</feature>
<feature type="transmembrane region" description="Helical" evidence="6">
    <location>
        <begin position="303"/>
        <end position="328"/>
    </location>
</feature>
<dbReference type="RefSeq" id="WP_218825168.1">
    <property type="nucleotide sequence ID" value="NZ_FZOD01000006.1"/>
</dbReference>
<dbReference type="Pfam" id="PF01554">
    <property type="entry name" value="MatE"/>
    <property type="match status" value="2"/>
</dbReference>
<feature type="transmembrane region" description="Helical" evidence="6">
    <location>
        <begin position="405"/>
        <end position="426"/>
    </location>
</feature>
<dbReference type="PANTHER" id="PTHR43298:SF2">
    <property type="entry name" value="FMN_FAD EXPORTER YEEO-RELATED"/>
    <property type="match status" value="1"/>
</dbReference>
<keyword evidence="4" id="KW-0813">Transport</keyword>
<gene>
    <name evidence="7" type="ORF">SAMN05216276_100674</name>
</gene>
<dbReference type="Proteomes" id="UP000198282">
    <property type="component" value="Unassembled WGS sequence"/>
</dbReference>
<evidence type="ECO:0000313" key="7">
    <source>
        <dbReference type="EMBL" id="SNS23396.1"/>
    </source>
</evidence>
<dbReference type="GO" id="GO:0042910">
    <property type="term" value="F:xenobiotic transmembrane transporter activity"/>
    <property type="evidence" value="ECO:0007669"/>
    <property type="project" value="InterPro"/>
</dbReference>
<feature type="transmembrane region" description="Helical" evidence="6">
    <location>
        <begin position="340"/>
        <end position="359"/>
    </location>
</feature>
<dbReference type="InterPro" id="IPR050222">
    <property type="entry name" value="MATE_MdtK"/>
</dbReference>
<evidence type="ECO:0000256" key="6">
    <source>
        <dbReference type="SAM" id="Phobius"/>
    </source>
</evidence>
<dbReference type="EMBL" id="FZOD01000006">
    <property type="protein sequence ID" value="SNS23396.1"/>
    <property type="molecule type" value="Genomic_DNA"/>
</dbReference>
<proteinExistence type="inferred from homology"/>
<feature type="transmembrane region" description="Helical" evidence="6">
    <location>
        <begin position="182"/>
        <end position="203"/>
    </location>
</feature>
<evidence type="ECO:0000256" key="3">
    <source>
        <dbReference type="ARBA" id="ARBA00020268"/>
    </source>
</evidence>
<evidence type="ECO:0000256" key="1">
    <source>
        <dbReference type="ARBA" id="ARBA00003408"/>
    </source>
</evidence>
<keyword evidence="6" id="KW-0472">Membrane</keyword>
<sequence>MRSDLKEIVRIAAPLYLSMLAITAGALVNTAVLGRYGTVSLAAFAVVNAVYIPASSAITGAVRGVMPFVSSKAEDREGVLAVLGDGTWLALFTGALGSVAVVAVPLLARGGGVPDEVVAELGIFPYVLAVSLLLTAVGSMASAVLVGLGHGRSVMRAGLLSVAVTAVLSPALILGPGPLPTLGLNGAGLAMLTATTMSTVVYLRELRRHLETPVKAMLVRRLRIHRLVKLGKVGIPMAGTVLVKFTVLGVLALAAARVGTSSAAAHSIAIALANLTFTAALAVGPAVVRLVANRTAGHALSDVRAGVWAGLIVATSALATIGALVVLLRDVVIVGFTSDAVVSAGVLALLPLVIVVVLADGVQAVAGFGMTGLKRTMPSLLLFLVCYGPLALSSVPVAAGHGLTGLWTALAFANALLVMGQILAFLRESKKACAAEQRSPFRSPVVD</sequence>
<reference evidence="7 8" key="1">
    <citation type="submission" date="2017-06" db="EMBL/GenBank/DDBJ databases">
        <authorList>
            <person name="Kim H.J."/>
            <person name="Triplett B.A."/>
        </authorList>
    </citation>
    <scope>NUCLEOTIDE SEQUENCE [LARGE SCALE GENOMIC DNA]</scope>
    <source>
        <strain evidence="7 8">CGMCC 4.2132</strain>
    </source>
</reference>
<evidence type="ECO:0000313" key="8">
    <source>
        <dbReference type="Proteomes" id="UP000198282"/>
    </source>
</evidence>